<evidence type="ECO:0000313" key="2">
    <source>
        <dbReference type="Proteomes" id="UP001516400"/>
    </source>
</evidence>
<keyword evidence="2" id="KW-1185">Reference proteome</keyword>
<accession>A0ABD2MGF1</accession>
<name>A0ABD2MGF1_9CUCU</name>
<comment type="caution">
    <text evidence="1">The sequence shown here is derived from an EMBL/GenBank/DDBJ whole genome shotgun (WGS) entry which is preliminary data.</text>
</comment>
<dbReference type="Proteomes" id="UP001516400">
    <property type="component" value="Unassembled WGS sequence"/>
</dbReference>
<dbReference type="EMBL" id="JABFTP020000001">
    <property type="protein sequence ID" value="KAL3265461.1"/>
    <property type="molecule type" value="Genomic_DNA"/>
</dbReference>
<protein>
    <submittedName>
        <fullName evidence="1">Uncharacterized protein</fullName>
    </submittedName>
</protein>
<dbReference type="AlphaFoldDB" id="A0ABD2MGF1"/>
<evidence type="ECO:0000313" key="1">
    <source>
        <dbReference type="EMBL" id="KAL3265461.1"/>
    </source>
</evidence>
<gene>
    <name evidence="1" type="ORF">HHI36_009665</name>
</gene>
<proteinExistence type="predicted"/>
<reference evidence="1 2" key="1">
    <citation type="journal article" date="2021" name="BMC Biol.">
        <title>Horizontally acquired antibacterial genes associated with adaptive radiation of ladybird beetles.</title>
        <authorList>
            <person name="Li H.S."/>
            <person name="Tang X.F."/>
            <person name="Huang Y.H."/>
            <person name="Xu Z.Y."/>
            <person name="Chen M.L."/>
            <person name="Du X.Y."/>
            <person name="Qiu B.Y."/>
            <person name="Chen P.T."/>
            <person name="Zhang W."/>
            <person name="Slipinski A."/>
            <person name="Escalona H.E."/>
            <person name="Waterhouse R.M."/>
            <person name="Zwick A."/>
            <person name="Pang H."/>
        </authorList>
    </citation>
    <scope>NUCLEOTIDE SEQUENCE [LARGE SCALE GENOMIC DNA]</scope>
    <source>
        <strain evidence="1">SYSU2018</strain>
    </source>
</reference>
<sequence length="100" mass="11606">MIESEYSGILIDNITVASNYRIYILNFLLPTKTSQPLIPAVTKLSTELDKICINNIISIHQKIFASCFHKFTIRYSTSFTLKMYATFRRNKVFFHESSCN</sequence>
<organism evidence="1 2">
    <name type="scientific">Cryptolaemus montrouzieri</name>
    <dbReference type="NCBI Taxonomy" id="559131"/>
    <lineage>
        <taxon>Eukaryota</taxon>
        <taxon>Metazoa</taxon>
        <taxon>Ecdysozoa</taxon>
        <taxon>Arthropoda</taxon>
        <taxon>Hexapoda</taxon>
        <taxon>Insecta</taxon>
        <taxon>Pterygota</taxon>
        <taxon>Neoptera</taxon>
        <taxon>Endopterygota</taxon>
        <taxon>Coleoptera</taxon>
        <taxon>Polyphaga</taxon>
        <taxon>Cucujiformia</taxon>
        <taxon>Coccinelloidea</taxon>
        <taxon>Coccinellidae</taxon>
        <taxon>Scymninae</taxon>
        <taxon>Scymnini</taxon>
        <taxon>Cryptolaemus</taxon>
    </lineage>
</organism>